<dbReference type="PANTHER" id="PTHR47053">
    <property type="entry name" value="MUREIN DD-ENDOPEPTIDASE MEPH-RELATED"/>
    <property type="match status" value="1"/>
</dbReference>
<dbReference type="InterPro" id="IPR051202">
    <property type="entry name" value="Peptidase_C40"/>
</dbReference>
<feature type="domain" description="NlpC/P60" evidence="6">
    <location>
        <begin position="37"/>
        <end position="154"/>
    </location>
</feature>
<accession>A0ABT0VHZ9</accession>
<evidence type="ECO:0000313" key="8">
    <source>
        <dbReference type="Proteomes" id="UP001057481"/>
    </source>
</evidence>
<dbReference type="PANTHER" id="PTHR47053:SF1">
    <property type="entry name" value="MUREIN DD-ENDOPEPTIDASE MEPH-RELATED"/>
    <property type="match status" value="1"/>
</dbReference>
<dbReference type="InterPro" id="IPR000064">
    <property type="entry name" value="NLP_P60_dom"/>
</dbReference>
<organism evidence="7 8">
    <name type="scientific">Periweissella beninensis</name>
    <dbReference type="NCBI Taxonomy" id="504936"/>
    <lineage>
        <taxon>Bacteria</taxon>
        <taxon>Bacillati</taxon>
        <taxon>Bacillota</taxon>
        <taxon>Bacilli</taxon>
        <taxon>Lactobacillales</taxon>
        <taxon>Lactobacillaceae</taxon>
        <taxon>Periweissella</taxon>
    </lineage>
</organism>
<proteinExistence type="inferred from homology"/>
<evidence type="ECO:0000313" key="7">
    <source>
        <dbReference type="EMBL" id="MCM2437462.1"/>
    </source>
</evidence>
<dbReference type="EMBL" id="JAGMVS010000064">
    <property type="protein sequence ID" value="MCM2437462.1"/>
    <property type="molecule type" value="Genomic_DNA"/>
</dbReference>
<keyword evidence="8" id="KW-1185">Reference proteome</keyword>
<comment type="similarity">
    <text evidence="1">Belongs to the peptidase C40 family.</text>
</comment>
<evidence type="ECO:0000256" key="4">
    <source>
        <dbReference type="ARBA" id="ARBA00022807"/>
    </source>
</evidence>
<feature type="signal peptide" evidence="5">
    <location>
        <begin position="1"/>
        <end position="23"/>
    </location>
</feature>
<keyword evidence="5" id="KW-0732">Signal</keyword>
<evidence type="ECO:0000256" key="5">
    <source>
        <dbReference type="SAM" id="SignalP"/>
    </source>
</evidence>
<keyword evidence="4" id="KW-0788">Thiol protease</keyword>
<dbReference type="Proteomes" id="UP001057481">
    <property type="component" value="Unassembled WGS sequence"/>
</dbReference>
<dbReference type="Gene3D" id="3.90.1720.10">
    <property type="entry name" value="endopeptidase domain like (from Nostoc punctiforme)"/>
    <property type="match status" value="1"/>
</dbReference>
<comment type="caution">
    <text evidence="7">The sequence shown here is derived from an EMBL/GenBank/DDBJ whole genome shotgun (WGS) entry which is preliminary data.</text>
</comment>
<name>A0ABT0VHZ9_9LACO</name>
<dbReference type="Pfam" id="PF00877">
    <property type="entry name" value="NLPC_P60"/>
    <property type="match status" value="1"/>
</dbReference>
<dbReference type="SUPFAM" id="SSF54001">
    <property type="entry name" value="Cysteine proteinases"/>
    <property type="match status" value="1"/>
</dbReference>
<evidence type="ECO:0000256" key="3">
    <source>
        <dbReference type="ARBA" id="ARBA00022801"/>
    </source>
</evidence>
<keyword evidence="2" id="KW-0645">Protease</keyword>
<feature type="chain" id="PRO_5045720256" evidence="5">
    <location>
        <begin position="24"/>
        <end position="154"/>
    </location>
</feature>
<evidence type="ECO:0000256" key="1">
    <source>
        <dbReference type="ARBA" id="ARBA00007074"/>
    </source>
</evidence>
<dbReference type="RefSeq" id="WP_205143580.1">
    <property type="nucleotide sequence ID" value="NZ_JAFBDN010000007.1"/>
</dbReference>
<dbReference type="PROSITE" id="PS51935">
    <property type="entry name" value="NLPC_P60"/>
    <property type="match status" value="1"/>
</dbReference>
<evidence type="ECO:0000256" key="2">
    <source>
        <dbReference type="ARBA" id="ARBA00022670"/>
    </source>
</evidence>
<protein>
    <submittedName>
        <fullName evidence="7">C40 family peptidase</fullName>
    </submittedName>
</protein>
<reference evidence="7" key="1">
    <citation type="submission" date="2021-04" db="EMBL/GenBank/DDBJ databases">
        <title>Taxonomic assessment of Weissella genus.</title>
        <authorList>
            <person name="Fanelli F."/>
            <person name="Chieffi D."/>
            <person name="Dell'Aquila A."/>
            <person name="Gyu-Sung C."/>
            <person name="Franz C.M.A.P."/>
            <person name="Fusco V."/>
        </authorList>
    </citation>
    <scope>NUCLEOTIDE SEQUENCE</scope>
    <source>
        <strain evidence="7">LMG 25373</strain>
    </source>
</reference>
<evidence type="ECO:0000259" key="6">
    <source>
        <dbReference type="PROSITE" id="PS51935"/>
    </source>
</evidence>
<keyword evidence="3" id="KW-0378">Hydrolase</keyword>
<gene>
    <name evidence="7" type="ORF">KAK10_06025</name>
</gene>
<dbReference type="InterPro" id="IPR038765">
    <property type="entry name" value="Papain-like_cys_pep_sf"/>
</dbReference>
<sequence length="154" mass="16708">MKTKNNIKSLIMLALTLITIAVGVGTTNVTADASSHHINGKKVAKYAKKFIGRPYVWGASSKYAFDCSGLVTYVYKHAAGVKLAHSSRTQARQTKRIKLSSVKAGDLLFWSRRGVVYHVAIATSKNSYVNALAPGYGVRMGGMGSRPNFATRVR</sequence>